<keyword evidence="9 16" id="KW-1133">Transmembrane helix</keyword>
<feature type="repeat" description="FG-GAP" evidence="15">
    <location>
        <begin position="572"/>
        <end position="630"/>
    </location>
</feature>
<proteinExistence type="inferred from homology"/>
<feature type="signal peptide" evidence="16">
    <location>
        <begin position="1"/>
        <end position="22"/>
    </location>
</feature>
<evidence type="ECO:0000256" key="6">
    <source>
        <dbReference type="ARBA" id="ARBA00022737"/>
    </source>
</evidence>
<dbReference type="InterPro" id="IPR032695">
    <property type="entry name" value="Integrin_dom_sf"/>
</dbReference>
<dbReference type="PROSITE" id="PS51470">
    <property type="entry name" value="FG_GAP"/>
    <property type="match status" value="3"/>
</dbReference>
<dbReference type="InterPro" id="IPR000413">
    <property type="entry name" value="Integrin_alpha"/>
</dbReference>
<dbReference type="GO" id="GO:0007155">
    <property type="term" value="P:cell adhesion"/>
    <property type="evidence" value="ECO:0007669"/>
    <property type="project" value="UniProtKB-KW"/>
</dbReference>
<feature type="compositionally biased region" description="Basic and acidic residues" evidence="17">
    <location>
        <begin position="1176"/>
        <end position="1186"/>
    </location>
</feature>
<dbReference type="Pfam" id="PF01839">
    <property type="entry name" value="FG-GAP"/>
    <property type="match status" value="1"/>
</dbReference>
<keyword evidence="20" id="KW-1185">Reference proteome</keyword>
<evidence type="ECO:0000256" key="2">
    <source>
        <dbReference type="ARBA" id="ARBA00008054"/>
    </source>
</evidence>
<evidence type="ECO:0000313" key="19">
    <source>
        <dbReference type="EMBL" id="KAL2087156.1"/>
    </source>
</evidence>
<dbReference type="SUPFAM" id="SSF53300">
    <property type="entry name" value="vWA-like"/>
    <property type="match status" value="1"/>
</dbReference>
<protein>
    <recommendedName>
        <fullName evidence="18">VWFA domain-containing protein</fullName>
    </recommendedName>
</protein>
<evidence type="ECO:0000256" key="9">
    <source>
        <dbReference type="ARBA" id="ARBA00022989"/>
    </source>
</evidence>
<comment type="subcellular location">
    <subcellularLocation>
        <location evidence="1 16">Membrane</location>
        <topology evidence="1 16">Single-pass type I membrane protein</topology>
    </subcellularLocation>
</comment>
<dbReference type="Gene3D" id="2.60.40.1460">
    <property type="entry name" value="Integrin domains. Chain A, domain 2"/>
    <property type="match status" value="1"/>
</dbReference>
<dbReference type="Proteomes" id="UP001591681">
    <property type="component" value="Unassembled WGS sequence"/>
</dbReference>
<dbReference type="Pfam" id="PF20805">
    <property type="entry name" value="Integrin_A_Ig_2"/>
    <property type="match status" value="1"/>
</dbReference>
<dbReference type="InterPro" id="IPR013517">
    <property type="entry name" value="FG-GAP"/>
</dbReference>
<keyword evidence="12" id="KW-1015">Disulfide bond</keyword>
<evidence type="ECO:0000256" key="4">
    <source>
        <dbReference type="ARBA" id="ARBA00022723"/>
    </source>
</evidence>
<dbReference type="InterPro" id="IPR013519">
    <property type="entry name" value="Int_alpha_beta-p"/>
</dbReference>
<dbReference type="SMART" id="SM00327">
    <property type="entry name" value="VWA"/>
    <property type="match status" value="1"/>
</dbReference>
<dbReference type="Pfam" id="PF21520">
    <property type="entry name" value="ITGAX-like_Ig_3"/>
    <property type="match status" value="1"/>
</dbReference>
<dbReference type="SUPFAM" id="SSF69179">
    <property type="entry name" value="Integrin domains"/>
    <property type="match status" value="3"/>
</dbReference>
<dbReference type="GO" id="GO:0046872">
    <property type="term" value="F:metal ion binding"/>
    <property type="evidence" value="ECO:0007669"/>
    <property type="project" value="UniProtKB-KW"/>
</dbReference>
<evidence type="ECO:0000256" key="3">
    <source>
        <dbReference type="ARBA" id="ARBA00022692"/>
    </source>
</evidence>
<dbReference type="SMART" id="SM00191">
    <property type="entry name" value="Int_alpha"/>
    <property type="match status" value="5"/>
</dbReference>
<dbReference type="Gene3D" id="2.60.40.1530">
    <property type="entry name" value="ntegrin, alpha v. Chain A, domain 4"/>
    <property type="match status" value="1"/>
</dbReference>
<dbReference type="GO" id="GO:0016020">
    <property type="term" value="C:membrane"/>
    <property type="evidence" value="ECO:0007669"/>
    <property type="project" value="UniProtKB-SubCell"/>
</dbReference>
<dbReference type="InterPro" id="IPR013649">
    <property type="entry name" value="Integrin_alpha_Ig-like_1"/>
</dbReference>
<accession>A0ABD1JLU3</accession>
<dbReference type="PRINTS" id="PR00453">
    <property type="entry name" value="VWFADOMAIN"/>
</dbReference>
<evidence type="ECO:0000259" key="18">
    <source>
        <dbReference type="PROSITE" id="PS50234"/>
    </source>
</evidence>
<keyword evidence="13 16" id="KW-0675">Receptor</keyword>
<keyword evidence="5 16" id="KW-0732">Signal</keyword>
<keyword evidence="4" id="KW-0479">Metal-binding</keyword>
<evidence type="ECO:0000256" key="10">
    <source>
        <dbReference type="ARBA" id="ARBA00023037"/>
    </source>
</evidence>
<sequence length="1186" mass="133066">MAAWRPLHLVVLWAAVSRSVASSVDLEGAEIYNGTGPRENFFGYKAYVFQSGTEKGIVVSAPLQNNGTGDIFICNDTSPDCEPVQLPRPALATTEDFIKAFGMTLAVRTKPTLQFTACSPAWSHECDGTPYFNSICYQWDRRGWVSNFTAAFEECTKQQVDLVFLFDGSLSMRDDEFTKNKEFIESIMESMQNTSIQFAAAQFSAQVRTVFTFKDFQEKRAIKKLKDEKHMKSLTNTHKAMRYALKYLFENSTSGRQPKAIKVVVIITDGNPTDNPTTKTEEHIIDIYEKKHIKRFVIAVGNTDLNLDRLRLFASDPKLNNSFHIKDYGGLTGLLGDLQTKIFNMEGSKHDFGQIFENELSQSGMSAVYAEDSLIVGSVGPNNWKGSLYEIEDKMPELEIQDIQMDEYAYMGYAVAVGKKNEIPFYFTGAPRYKHKGQVIVFSKINSNWTVTQRVDSEQTGSYFGGELCAFDIDSDGTTDFLMIGAPLYYQHQIEGRMYVYALTGENKLVKMQNISEPQQGRFSSSIASLRDLNGDGLQDLAVGAPLEDDRRGVVYIYLGNKTMGIRSNYYQRIRAKTLSESLQQFGVTIDGASETDGLTDIAVGAYGQVVLLRSRPVFSVSAHLYFSLPEISIEQLDCTDSNKKPLTMGTLTVCFMMSEQTKSTKDLMRTGLMLEYDLTVDIERPTSRGFLAANDSTLRHIQPRIHLKKPKTCRNYTIYMTRCVMDTFTPVIIKMSFSQADNQQPYGVLNVDSKKEARVKVPFQRSCGDNDTCVADLQMDFNFTSPAMEVFTAQEYLNVNLVLSNEGDDSYNTSLIFQYPKGLSLSKLEDTKPKKRTLTNCPESEDTLDLTICDVSPPMFRSKNSAIFSVSFHIAASLEWSDFITMTITAHSDNGDIGSGTMGSTFKDYPVTKSLPVVFAVGLAVTFWDAPGASTTYMNYSREDKGPNTLNHKYRVANTGRVPLPVTVSFIFPTKPDDNFEVTYSRISHNKGDDTINCTHPDGIITQNCSKTERCMRIECQIPMLERSASVLFTLTVNATLSLSPNEYIFSERRFPRSFKSSAEISYNRTRYIQTGHDQKQLTKLPWAQGKTTAEYIVPIHQPMIICIASFGGLLLLILIIVALYKCGFFERKKFDQDDQVQEDEPPSPEATRLMSEDPPKNGSSPVDDTTTNADLEKTDASCEE</sequence>
<dbReference type="AlphaFoldDB" id="A0ABD1JLU3"/>
<feature type="transmembrane region" description="Helical" evidence="16">
    <location>
        <begin position="1104"/>
        <end position="1126"/>
    </location>
</feature>
<feature type="compositionally biased region" description="Acidic residues" evidence="17">
    <location>
        <begin position="1139"/>
        <end position="1148"/>
    </location>
</feature>
<dbReference type="InterPro" id="IPR048285">
    <property type="entry name" value="Integrin_alpha_Ig-like_2"/>
</dbReference>
<dbReference type="PROSITE" id="PS00242">
    <property type="entry name" value="INTEGRIN_ALPHA"/>
    <property type="match status" value="1"/>
</dbReference>
<dbReference type="InterPro" id="IPR036465">
    <property type="entry name" value="vWFA_dom_sf"/>
</dbReference>
<evidence type="ECO:0000256" key="1">
    <source>
        <dbReference type="ARBA" id="ARBA00004479"/>
    </source>
</evidence>
<reference evidence="19 20" key="1">
    <citation type="submission" date="2024-09" db="EMBL/GenBank/DDBJ databases">
        <title>A chromosome-level genome assembly of Gray's grenadier anchovy, Coilia grayii.</title>
        <authorList>
            <person name="Fu Z."/>
        </authorList>
    </citation>
    <scope>NUCLEOTIDE SEQUENCE [LARGE SCALE GENOMIC DNA]</scope>
    <source>
        <strain evidence="19">G4</strain>
        <tissue evidence="19">Muscle</tissue>
    </source>
</reference>
<feature type="repeat" description="FG-GAP" evidence="15">
    <location>
        <begin position="450"/>
        <end position="506"/>
    </location>
</feature>
<dbReference type="InterPro" id="IPR028994">
    <property type="entry name" value="Integrin_alpha_N"/>
</dbReference>
<keyword evidence="3 16" id="KW-0812">Transmembrane</keyword>
<dbReference type="PRINTS" id="PR01185">
    <property type="entry name" value="INTEGRINA"/>
</dbReference>
<dbReference type="PANTHER" id="PTHR23220">
    <property type="entry name" value="INTEGRIN ALPHA"/>
    <property type="match status" value="1"/>
</dbReference>
<dbReference type="EMBL" id="JBHFQA010000015">
    <property type="protein sequence ID" value="KAL2087156.1"/>
    <property type="molecule type" value="Genomic_DNA"/>
</dbReference>
<comment type="similarity">
    <text evidence="2 16">Belongs to the integrin alpha chain family.</text>
</comment>
<keyword evidence="14" id="KW-0325">Glycoprotein</keyword>
<keyword evidence="10 16" id="KW-0401">Integrin</keyword>
<dbReference type="Gene3D" id="1.20.5.930">
    <property type="entry name" value="Bicelle-embedded integrin alpha(iib) transmembrane segment"/>
    <property type="match status" value="1"/>
</dbReference>
<evidence type="ECO:0000256" key="11">
    <source>
        <dbReference type="ARBA" id="ARBA00023136"/>
    </source>
</evidence>
<evidence type="ECO:0000256" key="16">
    <source>
        <dbReference type="RuleBase" id="RU003762"/>
    </source>
</evidence>
<evidence type="ECO:0000256" key="17">
    <source>
        <dbReference type="SAM" id="MobiDB-lite"/>
    </source>
</evidence>
<evidence type="ECO:0000256" key="15">
    <source>
        <dbReference type="PROSITE-ProRule" id="PRU00803"/>
    </source>
</evidence>
<evidence type="ECO:0000256" key="12">
    <source>
        <dbReference type="ARBA" id="ARBA00023157"/>
    </source>
</evidence>
<dbReference type="Pfam" id="PF00092">
    <property type="entry name" value="VWA"/>
    <property type="match status" value="1"/>
</dbReference>
<comment type="caution">
    <text evidence="19">The sequence shown here is derived from an EMBL/GenBank/DDBJ whole genome shotgun (WGS) entry which is preliminary data.</text>
</comment>
<dbReference type="SUPFAM" id="SSF69318">
    <property type="entry name" value="Integrin alpha N-terminal domain"/>
    <property type="match status" value="1"/>
</dbReference>
<feature type="region of interest" description="Disordered" evidence="17">
    <location>
        <begin position="1137"/>
        <end position="1186"/>
    </location>
</feature>
<keyword evidence="8 16" id="KW-0130">Cell adhesion</keyword>
<organism evidence="19 20">
    <name type="scientific">Coilia grayii</name>
    <name type="common">Gray's grenadier anchovy</name>
    <dbReference type="NCBI Taxonomy" id="363190"/>
    <lineage>
        <taxon>Eukaryota</taxon>
        <taxon>Metazoa</taxon>
        <taxon>Chordata</taxon>
        <taxon>Craniata</taxon>
        <taxon>Vertebrata</taxon>
        <taxon>Euteleostomi</taxon>
        <taxon>Actinopterygii</taxon>
        <taxon>Neopterygii</taxon>
        <taxon>Teleostei</taxon>
        <taxon>Clupei</taxon>
        <taxon>Clupeiformes</taxon>
        <taxon>Clupeoidei</taxon>
        <taxon>Engraulidae</taxon>
        <taxon>Coilinae</taxon>
        <taxon>Coilia</taxon>
    </lineage>
</organism>
<dbReference type="InterPro" id="IPR048633">
    <property type="entry name" value="ITGAX-like_Ig_3"/>
</dbReference>
<dbReference type="InterPro" id="IPR002035">
    <property type="entry name" value="VWF_A"/>
</dbReference>
<dbReference type="PROSITE" id="PS50234">
    <property type="entry name" value="VWFA"/>
    <property type="match status" value="1"/>
</dbReference>
<dbReference type="Pfam" id="PF08441">
    <property type="entry name" value="Integrin_A_Ig_1"/>
    <property type="match status" value="1"/>
</dbReference>
<feature type="domain" description="VWFA" evidence="18">
    <location>
        <begin position="161"/>
        <end position="338"/>
    </location>
</feature>
<feature type="compositionally biased region" description="Polar residues" evidence="17">
    <location>
        <begin position="1163"/>
        <end position="1175"/>
    </location>
</feature>
<evidence type="ECO:0000313" key="20">
    <source>
        <dbReference type="Proteomes" id="UP001591681"/>
    </source>
</evidence>
<evidence type="ECO:0000256" key="5">
    <source>
        <dbReference type="ARBA" id="ARBA00022729"/>
    </source>
</evidence>
<evidence type="ECO:0000256" key="8">
    <source>
        <dbReference type="ARBA" id="ARBA00022889"/>
    </source>
</evidence>
<keyword evidence="7" id="KW-0106">Calcium</keyword>
<dbReference type="Gene3D" id="2.60.40.1510">
    <property type="entry name" value="ntegrin, alpha v. Chain A, domain 3"/>
    <property type="match status" value="1"/>
</dbReference>
<dbReference type="PANTHER" id="PTHR23220:SF84">
    <property type="entry name" value="INTEGRIN ALPHA-L"/>
    <property type="match status" value="1"/>
</dbReference>
<keyword evidence="11 16" id="KW-0472">Membrane</keyword>
<gene>
    <name evidence="19" type="ORF">ACEWY4_018215</name>
</gene>
<evidence type="ECO:0000256" key="14">
    <source>
        <dbReference type="ARBA" id="ARBA00023180"/>
    </source>
</evidence>
<name>A0ABD1JLU3_9TELE</name>
<feature type="repeat" description="FG-GAP" evidence="15">
    <location>
        <begin position="507"/>
        <end position="567"/>
    </location>
</feature>
<dbReference type="InterPro" id="IPR018184">
    <property type="entry name" value="Integrin_alpha_C_CS"/>
</dbReference>
<dbReference type="GO" id="GO:0007229">
    <property type="term" value="P:integrin-mediated signaling pathway"/>
    <property type="evidence" value="ECO:0007669"/>
    <property type="project" value="UniProtKB-KW"/>
</dbReference>
<evidence type="ECO:0000256" key="13">
    <source>
        <dbReference type="ARBA" id="ARBA00023170"/>
    </source>
</evidence>
<feature type="chain" id="PRO_5044526803" description="VWFA domain-containing protein" evidence="16">
    <location>
        <begin position="23"/>
        <end position="1186"/>
    </location>
</feature>
<dbReference type="Gene3D" id="3.40.50.410">
    <property type="entry name" value="von Willebrand factor, type A domain"/>
    <property type="match status" value="1"/>
</dbReference>
<dbReference type="Gene3D" id="2.130.10.130">
    <property type="entry name" value="Integrin alpha, N-terminal"/>
    <property type="match status" value="1"/>
</dbReference>
<evidence type="ECO:0000256" key="7">
    <source>
        <dbReference type="ARBA" id="ARBA00022837"/>
    </source>
</evidence>
<keyword evidence="6" id="KW-0677">Repeat</keyword>